<dbReference type="EnsemblMetazoa" id="Aqu2.1.26388_001">
    <property type="protein sequence ID" value="Aqu2.1.26388_001"/>
    <property type="gene ID" value="Aqu2.1.26388"/>
</dbReference>
<feature type="domain" description="RING-type" evidence="6">
    <location>
        <begin position="352"/>
        <end position="390"/>
    </location>
</feature>
<dbReference type="InterPro" id="IPR001841">
    <property type="entry name" value="Znf_RING"/>
</dbReference>
<dbReference type="InterPro" id="IPR013083">
    <property type="entry name" value="Znf_RING/FYVE/PHD"/>
</dbReference>
<dbReference type="SUPFAM" id="SSF88697">
    <property type="entry name" value="PUA domain-like"/>
    <property type="match status" value="1"/>
</dbReference>
<dbReference type="PANTHER" id="PTHR23327">
    <property type="entry name" value="RING FINGER PROTEIN 127"/>
    <property type="match status" value="1"/>
</dbReference>
<evidence type="ECO:0000256" key="1">
    <source>
        <dbReference type="ARBA" id="ARBA00022723"/>
    </source>
</evidence>
<dbReference type="FunCoup" id="A0A1X7UG01">
    <property type="interactions" value="3"/>
</dbReference>
<feature type="region of interest" description="Disordered" evidence="5">
    <location>
        <begin position="17"/>
        <end position="40"/>
    </location>
</feature>
<dbReference type="InterPro" id="IPR011990">
    <property type="entry name" value="TPR-like_helical_dom_sf"/>
</dbReference>
<dbReference type="PROSITE" id="PS51787">
    <property type="entry name" value="LON_N"/>
    <property type="match status" value="1"/>
</dbReference>
<dbReference type="PROSITE" id="PS00518">
    <property type="entry name" value="ZF_RING_1"/>
    <property type="match status" value="1"/>
</dbReference>
<name>A0A1X7UG01_AMPQE</name>
<dbReference type="SMART" id="SM00464">
    <property type="entry name" value="LON"/>
    <property type="match status" value="1"/>
</dbReference>
<evidence type="ECO:0000256" key="4">
    <source>
        <dbReference type="PROSITE-ProRule" id="PRU00175"/>
    </source>
</evidence>
<feature type="domain" description="Lon N-terminal" evidence="7">
    <location>
        <begin position="447"/>
        <end position="649"/>
    </location>
</feature>
<dbReference type="SMART" id="SM00184">
    <property type="entry name" value="RING"/>
    <property type="match status" value="2"/>
</dbReference>
<dbReference type="GO" id="GO:0005737">
    <property type="term" value="C:cytoplasm"/>
    <property type="evidence" value="ECO:0007669"/>
    <property type="project" value="UniProtKB-ARBA"/>
</dbReference>
<dbReference type="PANTHER" id="PTHR23327:SF42">
    <property type="entry name" value="LON PEPTIDASE N-TERMINAL DOMAIN AND RING FINGER PROTEIN C14F5.10C"/>
    <property type="match status" value="1"/>
</dbReference>
<organism evidence="8">
    <name type="scientific">Amphimedon queenslandica</name>
    <name type="common">Sponge</name>
    <dbReference type="NCBI Taxonomy" id="400682"/>
    <lineage>
        <taxon>Eukaryota</taxon>
        <taxon>Metazoa</taxon>
        <taxon>Porifera</taxon>
        <taxon>Demospongiae</taxon>
        <taxon>Heteroscleromorpha</taxon>
        <taxon>Haplosclerida</taxon>
        <taxon>Niphatidae</taxon>
        <taxon>Amphimedon</taxon>
    </lineage>
</organism>
<proteinExistence type="predicted"/>
<dbReference type="CDD" id="cd16514">
    <property type="entry name" value="RING-HC_LONFs_rpt2"/>
    <property type="match status" value="1"/>
</dbReference>
<feature type="compositionally biased region" description="Polar residues" evidence="5">
    <location>
        <begin position="26"/>
        <end position="40"/>
    </location>
</feature>
<dbReference type="EnsemblMetazoa" id="XM_003388106.3">
    <property type="protein sequence ID" value="XP_003388154.1"/>
    <property type="gene ID" value="LOC100640331"/>
</dbReference>
<dbReference type="GO" id="GO:0061630">
    <property type="term" value="F:ubiquitin protein ligase activity"/>
    <property type="evidence" value="ECO:0007669"/>
    <property type="project" value="TreeGrafter"/>
</dbReference>
<dbReference type="InterPro" id="IPR003111">
    <property type="entry name" value="Lon_prtase_N"/>
</dbReference>
<dbReference type="OrthoDB" id="264917at2759"/>
<dbReference type="KEGG" id="aqu:100640331"/>
<dbReference type="Gene3D" id="1.25.40.10">
    <property type="entry name" value="Tetratricopeptide repeat domain"/>
    <property type="match status" value="1"/>
</dbReference>
<dbReference type="SUPFAM" id="SSF57850">
    <property type="entry name" value="RING/U-box"/>
    <property type="match status" value="2"/>
</dbReference>
<feature type="domain" description="RING-type" evidence="6">
    <location>
        <begin position="109"/>
        <end position="150"/>
    </location>
</feature>
<accession>A0A1X7UG01</accession>
<dbReference type="Pfam" id="PF13923">
    <property type="entry name" value="zf-C3HC4_2"/>
    <property type="match status" value="1"/>
</dbReference>
<evidence type="ECO:0000313" key="8">
    <source>
        <dbReference type="EnsemblMetazoa" id="Aqu2.1.26388_001"/>
    </source>
</evidence>
<dbReference type="STRING" id="400682.A0A1X7UG01"/>
<dbReference type="InterPro" id="IPR046336">
    <property type="entry name" value="Lon_prtase_N_sf"/>
</dbReference>
<keyword evidence="1" id="KW-0479">Metal-binding</keyword>
<keyword evidence="9" id="KW-1185">Reference proteome</keyword>
<dbReference type="GO" id="GO:0008270">
    <property type="term" value="F:zinc ion binding"/>
    <property type="evidence" value="ECO:0007669"/>
    <property type="project" value="UniProtKB-KW"/>
</dbReference>
<dbReference type="eggNOG" id="KOG0548">
    <property type="taxonomic scope" value="Eukaryota"/>
</dbReference>
<sequence>MSIAAPSSPYQAVINSEGTSLRHRPQATSSRQTPLPSLVPSQKPCQYLKARGANILQKLLAMATCSSHSKSMVVKMKEELSRMLPLTDTSTPSDSSPSSTSLPLSLLSCSTCQGHMIKPVCLPCGHSHCLSCTQRMADTQKQTITCSRCQEAHPRVPMGFESSRQPTFILQTVLFKHCPAEMSLCCEERERGNQFAQSNNFETALVHYNRALQTGFADHRVYSNMSRAYLALGSTEEALLNAEHCCILHPYWPKGHYRRGRAHSEMKKHKEATSAYLLSLYLGGGELQCVCQALDNLLSANKYSTADTQVLMESILSLTVQSFKEYNRLASSRPPVSLPLGDNGVDIGEFDCVLCAGLLFQPVTVPCGHSFCRDCLARLFDHSPYCPVCRASLGEMFIQHTQSSGQMCIDVTLESIIQHLFSTLYEEKKSVFVAERIRLSKIGITEDEPLPIFVCTMTFPAMTCPLHIFEPKYRLMMRRCIETNSRRFGMCTPLDRECNTYVDYGTVLFISSLEYTPDGRSLVTTVGERRFRVIERSTRDGYAVARIQFLSDEVDPDQESLDALQVEVYEHCNKWLQALPLFTRLMILQAMTTCPPNINDPPTSHDGPLWVWWFVNAMPVTVRSKLEFLQCTSLRERLRLLKEILPLPS</sequence>
<dbReference type="InParanoid" id="A0A1X7UG01"/>
<dbReference type="Pfam" id="PF02190">
    <property type="entry name" value="LON_substr_bdg"/>
    <property type="match status" value="1"/>
</dbReference>
<keyword evidence="3" id="KW-0862">Zinc</keyword>
<evidence type="ECO:0000256" key="5">
    <source>
        <dbReference type="SAM" id="MobiDB-lite"/>
    </source>
</evidence>
<evidence type="ECO:0000313" key="9">
    <source>
        <dbReference type="Proteomes" id="UP000007879"/>
    </source>
</evidence>
<dbReference type="PROSITE" id="PS50089">
    <property type="entry name" value="ZF_RING_2"/>
    <property type="match status" value="2"/>
</dbReference>
<dbReference type="OMA" id="RLMPHWS"/>
<dbReference type="InterPro" id="IPR015947">
    <property type="entry name" value="PUA-like_sf"/>
</dbReference>
<evidence type="ECO:0000259" key="7">
    <source>
        <dbReference type="PROSITE" id="PS51787"/>
    </source>
</evidence>
<dbReference type="Proteomes" id="UP000007879">
    <property type="component" value="Unassembled WGS sequence"/>
</dbReference>
<dbReference type="SUPFAM" id="SSF48452">
    <property type="entry name" value="TPR-like"/>
    <property type="match status" value="1"/>
</dbReference>
<dbReference type="InterPro" id="IPR017907">
    <property type="entry name" value="Znf_RING_CS"/>
</dbReference>
<dbReference type="AlphaFoldDB" id="A0A1X7UG01"/>
<evidence type="ECO:0000256" key="2">
    <source>
        <dbReference type="ARBA" id="ARBA00022771"/>
    </source>
</evidence>
<dbReference type="Gene3D" id="3.30.40.10">
    <property type="entry name" value="Zinc/RING finger domain, C3HC4 (zinc finger)"/>
    <property type="match status" value="2"/>
</dbReference>
<dbReference type="Gene3D" id="2.30.130.40">
    <property type="entry name" value="LON domain-like"/>
    <property type="match status" value="1"/>
</dbReference>
<evidence type="ECO:0000259" key="6">
    <source>
        <dbReference type="PROSITE" id="PS50089"/>
    </source>
</evidence>
<evidence type="ECO:0008006" key="10">
    <source>
        <dbReference type="Google" id="ProtNLM"/>
    </source>
</evidence>
<gene>
    <name evidence="8" type="primary">100640331</name>
</gene>
<evidence type="ECO:0000256" key="3">
    <source>
        <dbReference type="ARBA" id="ARBA00022833"/>
    </source>
</evidence>
<reference evidence="9" key="1">
    <citation type="journal article" date="2010" name="Nature">
        <title>The Amphimedon queenslandica genome and the evolution of animal complexity.</title>
        <authorList>
            <person name="Srivastava M."/>
            <person name="Simakov O."/>
            <person name="Chapman J."/>
            <person name="Fahey B."/>
            <person name="Gauthier M.E."/>
            <person name="Mitros T."/>
            <person name="Richards G.S."/>
            <person name="Conaco C."/>
            <person name="Dacre M."/>
            <person name="Hellsten U."/>
            <person name="Larroux C."/>
            <person name="Putnam N.H."/>
            <person name="Stanke M."/>
            <person name="Adamska M."/>
            <person name="Darling A."/>
            <person name="Degnan S.M."/>
            <person name="Oakley T.H."/>
            <person name="Plachetzki D.C."/>
            <person name="Zhai Y."/>
            <person name="Adamski M."/>
            <person name="Calcino A."/>
            <person name="Cummins S.F."/>
            <person name="Goodstein D.M."/>
            <person name="Harris C."/>
            <person name="Jackson D.J."/>
            <person name="Leys S.P."/>
            <person name="Shu S."/>
            <person name="Woodcroft B.J."/>
            <person name="Vervoort M."/>
            <person name="Kosik K.S."/>
            <person name="Manning G."/>
            <person name="Degnan B.M."/>
            <person name="Rokhsar D.S."/>
        </authorList>
    </citation>
    <scope>NUCLEOTIDE SEQUENCE [LARGE SCALE GENOMIC DNA]</scope>
</reference>
<keyword evidence="2 4" id="KW-0863">Zinc-finger</keyword>
<reference evidence="8" key="2">
    <citation type="submission" date="2017-05" db="UniProtKB">
        <authorList>
            <consortium name="EnsemblMetazoa"/>
        </authorList>
    </citation>
    <scope>IDENTIFICATION</scope>
</reference>
<dbReference type="eggNOG" id="KOG4159">
    <property type="taxonomic scope" value="Eukaryota"/>
</dbReference>
<protein>
    <recommendedName>
        <fullName evidence="10">LON peptidase N-terminal domain and RING finger protein 3</fullName>
    </recommendedName>
</protein>